<gene>
    <name evidence="8" type="ORF">ACHHYP_15817</name>
</gene>
<dbReference type="InterPro" id="IPR015940">
    <property type="entry name" value="UBA"/>
</dbReference>
<dbReference type="SUPFAM" id="SSF49854">
    <property type="entry name" value="Spermadhesin, CUB domain"/>
    <property type="match status" value="2"/>
</dbReference>
<dbReference type="InterPro" id="IPR009060">
    <property type="entry name" value="UBA-like_sf"/>
</dbReference>
<dbReference type="PROSITE" id="PS50188">
    <property type="entry name" value="B302_SPRY"/>
    <property type="match status" value="1"/>
</dbReference>
<dbReference type="SUPFAM" id="SSF48371">
    <property type="entry name" value="ARM repeat"/>
    <property type="match status" value="1"/>
</dbReference>
<dbReference type="OrthoDB" id="239701at2759"/>
<feature type="domain" description="HECT" evidence="6">
    <location>
        <begin position="4260"/>
        <end position="4611"/>
    </location>
</feature>
<dbReference type="Gene3D" id="3.90.1750.10">
    <property type="entry name" value="Hect, E3 ligase catalytic domains"/>
    <property type="match status" value="1"/>
</dbReference>
<dbReference type="GO" id="GO:0004842">
    <property type="term" value="F:ubiquitin-protein transferase activity"/>
    <property type="evidence" value="ECO:0007669"/>
    <property type="project" value="InterPro"/>
</dbReference>
<keyword evidence="8" id="KW-0436">Ligase</keyword>
<dbReference type="Gene3D" id="2.60.120.290">
    <property type="entry name" value="Spermadhesin, CUB domain"/>
    <property type="match status" value="2"/>
</dbReference>
<dbReference type="InterPro" id="IPR016024">
    <property type="entry name" value="ARM-type_fold"/>
</dbReference>
<dbReference type="Pfam" id="PF13385">
    <property type="entry name" value="Laminin_G_3"/>
    <property type="match status" value="1"/>
</dbReference>
<dbReference type="Pfam" id="PF06701">
    <property type="entry name" value="MIB_HERC2"/>
    <property type="match status" value="1"/>
</dbReference>
<dbReference type="InterPro" id="IPR037252">
    <property type="entry name" value="Mib_Herc2_sf"/>
</dbReference>
<name>A0A1V9ZEJ2_ACHHY</name>
<evidence type="ECO:0000259" key="7">
    <source>
        <dbReference type="PROSITE" id="PS51416"/>
    </source>
</evidence>
<dbReference type="Pfam" id="PF00632">
    <property type="entry name" value="HECT"/>
    <property type="match status" value="1"/>
</dbReference>
<evidence type="ECO:0000259" key="6">
    <source>
        <dbReference type="PROSITE" id="PS50237"/>
    </source>
</evidence>
<feature type="domain" description="B30.2/SPRY" evidence="5">
    <location>
        <begin position="3669"/>
        <end position="3859"/>
    </location>
</feature>
<keyword evidence="9" id="KW-1185">Reference proteome</keyword>
<dbReference type="PROSITE" id="PS50237">
    <property type="entry name" value="HECT"/>
    <property type="match status" value="1"/>
</dbReference>
<dbReference type="PANTHER" id="PTHR46654">
    <property type="entry name" value="E3 UBIQUITIN-PROTEIN LIGASE HECTD3"/>
    <property type="match status" value="1"/>
</dbReference>
<dbReference type="SMART" id="SM00449">
    <property type="entry name" value="SPRY"/>
    <property type="match status" value="1"/>
</dbReference>
<dbReference type="SMART" id="SM00165">
    <property type="entry name" value="UBA"/>
    <property type="match status" value="1"/>
</dbReference>
<proteinExistence type="predicted"/>
<dbReference type="Gene3D" id="2.60.120.200">
    <property type="match status" value="1"/>
</dbReference>
<feature type="domain" description="UBA" evidence="4">
    <location>
        <begin position="3859"/>
        <end position="3899"/>
    </location>
</feature>
<dbReference type="Gene3D" id="3.30.2160.10">
    <property type="entry name" value="Hect, E3 ligase catalytic domain"/>
    <property type="match status" value="1"/>
</dbReference>
<evidence type="ECO:0000256" key="1">
    <source>
        <dbReference type="ARBA" id="ARBA00022786"/>
    </source>
</evidence>
<evidence type="ECO:0000259" key="4">
    <source>
        <dbReference type="PROSITE" id="PS50030"/>
    </source>
</evidence>
<evidence type="ECO:0000256" key="3">
    <source>
        <dbReference type="PROSITE-ProRule" id="PRU00104"/>
    </source>
</evidence>
<dbReference type="InterPro" id="IPR035914">
    <property type="entry name" value="Sperma_CUB_dom_sf"/>
</dbReference>
<keyword evidence="1 3" id="KW-0833">Ubl conjugation pathway</keyword>
<feature type="domain" description="MIB/HERC2" evidence="7">
    <location>
        <begin position="3409"/>
        <end position="3487"/>
    </location>
</feature>
<dbReference type="CDD" id="cd00041">
    <property type="entry name" value="CUB"/>
    <property type="match status" value="1"/>
</dbReference>
<dbReference type="Proteomes" id="UP000243579">
    <property type="component" value="Unassembled WGS sequence"/>
</dbReference>
<keyword evidence="2" id="KW-1015">Disulfide bond</keyword>
<dbReference type="InterPro" id="IPR010606">
    <property type="entry name" value="Mib_Herc2"/>
</dbReference>
<dbReference type="GO" id="GO:0016567">
    <property type="term" value="P:protein ubiquitination"/>
    <property type="evidence" value="ECO:0007669"/>
    <property type="project" value="InterPro"/>
</dbReference>
<dbReference type="SUPFAM" id="SSF159034">
    <property type="entry name" value="Mib/herc2 domain-like"/>
    <property type="match status" value="2"/>
</dbReference>
<dbReference type="PROSITE" id="PS51416">
    <property type="entry name" value="MIB_HERC2"/>
    <property type="match status" value="1"/>
</dbReference>
<dbReference type="SUPFAM" id="SSF56204">
    <property type="entry name" value="Hect, E3 ligase catalytic domain"/>
    <property type="match status" value="1"/>
</dbReference>
<dbReference type="STRING" id="1202772.A0A1V9ZEJ2"/>
<dbReference type="Gene3D" id="2.60.120.920">
    <property type="match status" value="1"/>
</dbReference>
<dbReference type="InterPro" id="IPR000859">
    <property type="entry name" value="CUB_dom"/>
</dbReference>
<dbReference type="InterPro" id="IPR000569">
    <property type="entry name" value="HECT_dom"/>
</dbReference>
<dbReference type="GO" id="GO:0046872">
    <property type="term" value="F:metal ion binding"/>
    <property type="evidence" value="ECO:0007669"/>
    <property type="project" value="InterPro"/>
</dbReference>
<sequence>MSVDDTQWVRTSFADLRDESVLMELYGAAQRGNPAAGTTPDDTPVAVTSTSANGITMSWDEVHQDADVARLLLFASKHSLGSDGSQSKAKKSGRFKGTRGGITSLVLHESSLLGECPEAKASAKRQAKKDALFARMLEAYGKCVNAKESEATTAKVNGSSSASNAIAEPRTQSELEGLALKLFSLASVRMQVTIMKALGPAVQQECLRDIVGAIVEFPSMALSYVRRSSPEDATLATLFAFASSALMDADEDVMDEAMLLLVALGIASGQIHFLLPVLDKLQQAPATFEVSPSCVAHFDALFQRLRAFEPSSTLGAYDDGVLLQYIRLKAETPMLPGAAVATDGAHVYLWSQAEGLFKIGTGSRGSVAGQIVAEAPAASYLDHLGARPHVVKAISGVFDIVTHLFERRPAPAATVRDVCGASTGRLLLFYTEGDTLVEQEFEPTDDVWLPPPGSLLRAIYGTFVDVTDTVVHASASSATVAFSDAIDPAQNAQLVLFSVAMPLQDHLTSTVVAKGDVLFHASPVESSSSIAVVRGRLFLGLSATGHELLELSLGDLSVQRCVALPEATLGTRLQLTTEGDYLYDVVGTAPTTLHVTTYDMEPGPKKLASMTLSLDQLPEVVAWAVSTVYTNGRMLCVVYPLGDDMKYAFFSLRDGTLAGVQTGPVRPSPPVVAFDAAANALWSYHATRHCIEACQNTGPVVSLRAPVAAPAETSVASAPGLKWLLELLRTIHATASPLVHPEAKIDPALVCVPFAVDVRLETFQTLVSHVLSYGGRFVAGTALAAWEEALLLTSLVALTANVLHLHSTADAVIVDWVVRSPLSKHLSVLTRHPNSDHAVVQAALRLYIASLDVFYAPPLAQLDIALDFLTREHKRALQPSERPILQLLLQRLAALSKVKDIVMQPQAPDHLETLLGAATALFDRDDSSRAIATEVVSFVYAVMQGVLWGAQAGRIEWSVAARAIVAIVQASVATTAVASALLADGIAWAALDARLEASVVGRVLPLLCTAMHAFLTTLQHDTTIYKEIATQLMELFVGVGALVTAAGVKDAVHDASCTSSVTKMLESAHDYQNNTHELTELRVPGAKRLTITFDAASRTETGYDYVTFYKDESQTLFYGQEKYSGRGDDANWPGTGGRPPLVIDADGCVVLFHTDGSGVDWGYKLTAVADVVEPTTCLSLHWIGHVEESIATVLAHVASALVRTKLFAPLSSKEVGHMPLLSSRLLQGGTHAELANEPVVAFLQTLIDPEGHVVAETAVAALKRHTVEDQGSIPHINRAVRAVAAAILHHNLWGNDVYQWAAAGATGLPSPAVLKAWRTAQKMRQWFDVGDASATTPLRPHGVAMPGLKRQPSAYKGASEEAIAALCGLVVDRAALLLTLTPASFAFVRAAKLRWGLLAKYKTALSRQHSWGHLVREVEAATELKSLLDYRRSSYERSHTALPKTVTELVLEFVQSDVFAADITEILTTRKDRAALRHLGLRIVGEALVATSSPRIQLLLLDGLGRSLRAMGSEDPCSTNVHFLNSLNGCDEAQRQAVSDSVLVVLKASAGILELCLQRSLDSVGAGLVTTLLRAIAMDYDVRDSFLLYESKVLPHLLRLLPSENVGIRRAAQSILRVFLSHFVAIDDLHEEEHPREDLSQFQKQLLAAVRLQLEGVVGVLERDKEQGATPLSRHLPGWCAPAVPVLANHSISCWVYVDESSCQYALKVGDEVRRGPHWSSDNDEDGGESGTGTIVAVLGPTLVSVNWYATKKVCTYVWNPPEFQVQLVDEGMGGMVFLHGNRNLVTDTEESAPWSHYGLFLTDDAQLKYVLGSGTEKDIVLESTERLHLHAWNHVCLVKDDAVLKLFLNGVLDSHHKLESDVLSPAVAPSATVIETAHPCDGHGALPVAMWPVAYPGAVSLVVTVDPLTQLDKANGDYLCFYKAGSTSECWGEPKYTSSFPGVHGHGPLVIPADAVTVAYHSTSSSVKWGLRLVVAAEYADAREAHAAVNPHPFYFGEPPPRVLDAPSSHCWLAAFNVFNVALRDHEVQLLMRVTPQDSTPTSFPIDRALHTLGLVKTCADTNFGRSFITTPALVRHLLVLATLGPLETRCGALHVLMELTPTLSPDLVADEFAEAFPGTTSFILSLLDGIGGVLAVHNAPRPSVRCTQTLSLLPSALSAMGLVDAQIALVRALGRTRDWATAVFSLLVESMNRLGSDRDAIDDTTAMGRAVAAIAVLGGVHDGVVIGSRVRCCVNIDGKESIEAGSVVQFNLKGEARMASVLFDCDNSRPVDVPIGDIATELEVGADIPLLFQYAGAYVQPLVDAIASFLKQPPVAAPQTVYLPRRALHEKREVIESEHPYGNDADETYTLDFPGATTISVTFDPLSSTEADCDYVRFLKADGSGYYGDDKYSGQHFPGVGALAPLVIPASSLHVLFHSDSTNNDWGFRFTATATIEQEMLPPEVPPTRAYLAWTDLRARCLRALQTCTQAFVPAFSPSLLSELTHIAVTPFEGRPMVSMPKSQVFESKHPYANSISEYMAVTFKGASELTISFDAASRTEDGCDYVVFFKDKSLTERWGHHQYTGRAGTENWPGCGGRPPLVIPAEGFTLLWCTDSSNVDWGWKFVVKATFPSLTTLALSPEGLNQRSYHVQEVMYERMQPPPLPPTGAFDGFEIALTPVLRTHRYLSNREPNVPPGPSSPATDLSWFRVAAFENVAMHTTHADDAEVVDVLTHNSIVRVVGEHSEWRLVETSSGDRGWCKSRRGDIWLLRPAAQSLAYVDEDTVVLGVDDVHPAASPDVDDSNEEQEELADFTSHFTLEEVKGQSLRLHTLAVETAQASAIQSARACLLALVQQPRFDMTLEMFGSPTALLEFIVVVLATAPPVAVTDGLRRRLGELIHGPDGLRLLDGVVGYASHVLRTARDSQPKGRAIVRHLESSHPYSDNMDMYWKVELPGARRIKVVFDPRSKTEAGCDYLCFYSATDRAVTYGDTQYTGRGGAENWPGTGGRPPLLIDADRFEVYFHSDGSGNDWGFAFTAYGILADDDDDSAGQAATDSQVETATWLLQSITALPNKTPEMLDTVYAPHVLASWHEALLSMPQSVKLAMLGMLTHLALDHVAWKHVARQRVALVKLVALVKKRLFALYRSEERQDVRSIYLQGLLQCALALDHALETCGFTSAPSLPPPTPTVLRGAQSDCIAYCDGIELPSGYVHTVVMEVQECHQAIALGVTNATRSWSAMWLSAPGAAMDLKGLNAAAGLVVGYTQGDTMTLEVDLTRFEIVLRKNKSRVTEIAVPPDVGELVPVVVFGANDDTVVVVVVPSLPVVPDFPDPFWYTKLMESKAALLLETATAPAAVVLESPHPMPDDVVKETITIPGATKLEVRFDRRTQMGSQDTHELTTASQSIVLTGLDGQRNAADGAFGPFEVAPKVVLQPGDIVVRSDDWVYGDEDGGPGTYGEVKELTGWKHRPGMGVTVRWHKSGTENTYRYGYNGHFDVMLAAARPRPVLWLDGDTVTIAVRPYQAAAHADHDFKGSLDFNQETAVAVPVTPTLLLRNDFTLQWWLRLGDVTKNETRRPQTIFFAGGTSADSCLHVSATHDLKLRVLFKSHDFLDSMLSDALLPNAWTQLSLIGSGSDVVLYKNGEKWVQHTFYGRTEYTTPWQLLHMGSSEAATRLGFKQYNGLLGQLYDVKLWDAPLTPADLRREYLDKGVLPLPSMFLPTAGHTLNWTTINKTGRDRRCVKSSVSVTRGRAYYEVTLLSGGSVVIGWASPAYIPHGKTATLGDDPHAYGLDVHRQYMWHDGPLPFTNPVDVKAKAGDVIGCLLDCDRGVMAFTLNGARIGDTFGAPPMAPTPPPATTSSFRVAPVLTTTPRSLGVYEAKVAELLEMGCSRQKAIEALERNRQDVARALEWLLHNPDMTVAPPGPHVRLIEEALPSANLWQNQGGLSPAVSLSPLGAQGVSWNLGQEPFVHLPPGYDAVLPMGDAASSHAFVVYDGAEDGWEPIQVRHKLQDLVPRLLHRWQLSEGAGTVVSDAVAPTTGQLRTTPGARPWKAWLYSPLFQQTLGAWGYKLTVFGHFHPNSRSRTRFLCGAVPAYPRPVAQNMQLVEFVNAQVQARQFDTSQSLRVAWADIAPHEDELVRWPLLCEIAYGTSSAPTPAIDGADTTYANHDRLAARFKALQDFNVAMHRLLPWVHFAPDAPAGSLANLVAACRGLIFNRLKKTLWEAALKRSARPGPPLDLTLNRPKAMRQRATGAPDEDARSALFAQAFRQLNATENYHFRRSENVYYVKFLGENAEDAGGPYRETLCQYAAELQSGQLPLLLRTPNAVHNVGAFREKWVFNPTAFGTQSRLRRRLLEFLGKLLGAAVRSRDYLALDLASLMWKWLVHEPRRVADLEAIDSMLVQSMAKIRTIDTLGVTEAMFEDIVLETFTTLSTDNRMVEIRPGGSREAVTFANRGDFADLVEHYRLHEFDCVLADVEAGLGKVVPLRLLRLFTAHELERMVCGSPDVDVDLLQQCTEYSSCAATDQHIMWFWQVLRRFSHDERSAFLRFVWGRSRLPAVAAEFPQWFKLQSFSKTPPDAYLPVAHTCFFALELPPYSSEELLAKKLLYSIYNCQEIDADGDSVAANQLGWEE</sequence>
<evidence type="ECO:0000259" key="5">
    <source>
        <dbReference type="PROSITE" id="PS50188"/>
    </source>
</evidence>
<dbReference type="SMART" id="SM00042">
    <property type="entry name" value="CUB"/>
    <property type="match status" value="2"/>
</dbReference>
<dbReference type="GO" id="GO:0016874">
    <property type="term" value="F:ligase activity"/>
    <property type="evidence" value="ECO:0007669"/>
    <property type="project" value="UniProtKB-KW"/>
</dbReference>
<dbReference type="CDD" id="cd11709">
    <property type="entry name" value="SPRY"/>
    <property type="match status" value="1"/>
</dbReference>
<accession>A0A1V9ZEJ2</accession>
<evidence type="ECO:0000313" key="8">
    <source>
        <dbReference type="EMBL" id="OQR96419.1"/>
    </source>
</evidence>
<dbReference type="PANTHER" id="PTHR46654:SF1">
    <property type="entry name" value="E3 UBIQUITIN-PROTEIN LIGASE HECTD3"/>
    <property type="match status" value="1"/>
</dbReference>
<dbReference type="InterPro" id="IPR013320">
    <property type="entry name" value="ConA-like_dom_sf"/>
</dbReference>
<dbReference type="Gene3D" id="2.30.30.40">
    <property type="entry name" value="SH3 Domains"/>
    <property type="match status" value="2"/>
</dbReference>
<organism evidence="8 9">
    <name type="scientific">Achlya hypogyna</name>
    <name type="common">Oomycete</name>
    <name type="synonym">Protoachlya hypogyna</name>
    <dbReference type="NCBI Taxonomy" id="1202772"/>
    <lineage>
        <taxon>Eukaryota</taxon>
        <taxon>Sar</taxon>
        <taxon>Stramenopiles</taxon>
        <taxon>Oomycota</taxon>
        <taxon>Saprolegniomycetes</taxon>
        <taxon>Saprolegniales</taxon>
        <taxon>Achlyaceae</taxon>
        <taxon>Achlya</taxon>
    </lineage>
</organism>
<dbReference type="Gene3D" id="1.10.8.10">
    <property type="entry name" value="DNA helicase RuvA subunit, C-terminal domain"/>
    <property type="match status" value="1"/>
</dbReference>
<dbReference type="SUPFAM" id="SSF46934">
    <property type="entry name" value="UBA-like"/>
    <property type="match status" value="1"/>
</dbReference>
<evidence type="ECO:0000256" key="2">
    <source>
        <dbReference type="ARBA" id="ARBA00023157"/>
    </source>
</evidence>
<dbReference type="InterPro" id="IPR003877">
    <property type="entry name" value="SPRY_dom"/>
</dbReference>
<dbReference type="Pfam" id="PF00622">
    <property type="entry name" value="SPRY"/>
    <property type="match status" value="1"/>
</dbReference>
<dbReference type="InterPro" id="IPR043136">
    <property type="entry name" value="B30.2/SPRY_sf"/>
</dbReference>
<dbReference type="GO" id="GO:0005737">
    <property type="term" value="C:cytoplasm"/>
    <property type="evidence" value="ECO:0007669"/>
    <property type="project" value="TreeGrafter"/>
</dbReference>
<dbReference type="EMBL" id="JNBR01000145">
    <property type="protein sequence ID" value="OQR96419.1"/>
    <property type="molecule type" value="Genomic_DNA"/>
</dbReference>
<feature type="active site" description="Glycyl thioester intermediate" evidence="3">
    <location>
        <position position="4574"/>
    </location>
</feature>
<reference evidence="8 9" key="1">
    <citation type="journal article" date="2014" name="Genome Biol. Evol.">
        <title>The secreted proteins of Achlya hypogyna and Thraustotheca clavata identify the ancestral oomycete secretome and reveal gene acquisitions by horizontal gene transfer.</title>
        <authorList>
            <person name="Misner I."/>
            <person name="Blouin N."/>
            <person name="Leonard G."/>
            <person name="Richards T.A."/>
            <person name="Lane C.E."/>
        </authorList>
    </citation>
    <scope>NUCLEOTIDE SEQUENCE [LARGE SCALE GENOMIC DNA]</scope>
    <source>
        <strain evidence="8 9">ATCC 48635</strain>
    </source>
</reference>
<dbReference type="InterPro" id="IPR035983">
    <property type="entry name" value="Hect_E3_ubiquitin_ligase"/>
</dbReference>
<dbReference type="SUPFAM" id="SSF49899">
    <property type="entry name" value="Concanavalin A-like lectins/glucanases"/>
    <property type="match status" value="3"/>
</dbReference>
<dbReference type="PROSITE" id="PS50030">
    <property type="entry name" value="UBA"/>
    <property type="match status" value="1"/>
</dbReference>
<dbReference type="InterPro" id="IPR001870">
    <property type="entry name" value="B30.2/SPRY"/>
</dbReference>
<dbReference type="InterPro" id="IPR042469">
    <property type="entry name" value="HECTD3"/>
</dbReference>
<dbReference type="SMART" id="SM00119">
    <property type="entry name" value="HECTc"/>
    <property type="match status" value="1"/>
</dbReference>
<comment type="caution">
    <text evidence="8">The sequence shown here is derived from an EMBL/GenBank/DDBJ whole genome shotgun (WGS) entry which is preliminary data.</text>
</comment>
<evidence type="ECO:0000313" key="9">
    <source>
        <dbReference type="Proteomes" id="UP000243579"/>
    </source>
</evidence>
<dbReference type="Gene3D" id="3.30.2410.10">
    <property type="entry name" value="Hect, E3 ligase catalytic domain"/>
    <property type="match status" value="1"/>
</dbReference>
<protein>
    <submittedName>
        <fullName evidence="8">HECT E3 ubiquitin ligase</fullName>
    </submittedName>
</protein>